<dbReference type="InterPro" id="IPR029061">
    <property type="entry name" value="THDP-binding"/>
</dbReference>
<evidence type="ECO:0000313" key="3">
    <source>
        <dbReference type="EMBL" id="GAG09441.1"/>
    </source>
</evidence>
<dbReference type="PANTHER" id="PTHR32154:SF14">
    <property type="entry name" value="2-OXOGLUTARATE SYNTHASE SUBUNIT KORA"/>
    <property type="match status" value="1"/>
</dbReference>
<dbReference type="AlphaFoldDB" id="X0W9W7"/>
<dbReference type="InterPro" id="IPR050722">
    <property type="entry name" value="Pyruvate:ferred/Flavod_OxRd"/>
</dbReference>
<feature type="domain" description="Pyruvate flavodoxin/ferredoxin oxidoreductase pyrimidine binding" evidence="2">
    <location>
        <begin position="26"/>
        <end position="256"/>
    </location>
</feature>
<name>X0W9W7_9ZZZZ</name>
<dbReference type="Pfam" id="PF01855">
    <property type="entry name" value="POR_N"/>
    <property type="match status" value="1"/>
</dbReference>
<proteinExistence type="predicted"/>
<organism evidence="3">
    <name type="scientific">marine sediment metagenome</name>
    <dbReference type="NCBI Taxonomy" id="412755"/>
    <lineage>
        <taxon>unclassified sequences</taxon>
        <taxon>metagenomes</taxon>
        <taxon>ecological metagenomes</taxon>
    </lineage>
</organism>
<dbReference type="GO" id="GO:0006979">
    <property type="term" value="P:response to oxidative stress"/>
    <property type="evidence" value="ECO:0007669"/>
    <property type="project" value="TreeGrafter"/>
</dbReference>
<sequence>VPKRLESSQRHRLLMAYLQGNMACVEGALRAGCDFFGAYPITPSTEIMTAMARRMPEMGRTFVQMEDEIASIAAVIGAAWAGANAMTATSGPGLALMLENIGYAFATETPCVIVDVQRAGPSTGQATRPAQGDVMTARFGCPGDYEPIALAPWSAQESFEMTARAFALAREYRMPVFVLTDEIIAHLYETLDLDREIEVVKHDPPCDLPPFGDARTCERTPMPKFGEGRKLLVTGSTHDERGRRRTTDPQAQMRLVERITKKIERDREALA</sequence>
<evidence type="ECO:0000256" key="1">
    <source>
        <dbReference type="ARBA" id="ARBA00023002"/>
    </source>
</evidence>
<feature type="non-terminal residue" evidence="3">
    <location>
        <position position="1"/>
    </location>
</feature>
<gene>
    <name evidence="3" type="ORF">S01H1_35151</name>
</gene>
<feature type="non-terminal residue" evidence="3">
    <location>
        <position position="271"/>
    </location>
</feature>
<dbReference type="FunFam" id="3.40.50.970:FF:000022">
    <property type="entry name" value="2-oxoglutarate ferredoxin oxidoreductase alpha subunit"/>
    <property type="match status" value="1"/>
</dbReference>
<keyword evidence="1" id="KW-0560">Oxidoreductase</keyword>
<evidence type="ECO:0000259" key="2">
    <source>
        <dbReference type="Pfam" id="PF01855"/>
    </source>
</evidence>
<dbReference type="GO" id="GO:0016491">
    <property type="term" value="F:oxidoreductase activity"/>
    <property type="evidence" value="ECO:0007669"/>
    <property type="project" value="UniProtKB-KW"/>
</dbReference>
<protein>
    <recommendedName>
        <fullName evidence="2">Pyruvate flavodoxin/ferredoxin oxidoreductase pyrimidine binding domain-containing protein</fullName>
    </recommendedName>
</protein>
<comment type="caution">
    <text evidence="3">The sequence shown here is derived from an EMBL/GenBank/DDBJ whole genome shotgun (WGS) entry which is preliminary data.</text>
</comment>
<dbReference type="Gene3D" id="3.40.50.970">
    <property type="match status" value="1"/>
</dbReference>
<dbReference type="EMBL" id="BARS01021946">
    <property type="protein sequence ID" value="GAG09441.1"/>
    <property type="molecule type" value="Genomic_DNA"/>
</dbReference>
<accession>X0W9W7</accession>
<dbReference type="InterPro" id="IPR002880">
    <property type="entry name" value="Pyrv_Fd/Flavodoxin_OxRdtase_N"/>
</dbReference>
<dbReference type="SUPFAM" id="SSF52518">
    <property type="entry name" value="Thiamin diphosphate-binding fold (THDP-binding)"/>
    <property type="match status" value="1"/>
</dbReference>
<dbReference type="CDD" id="cd07034">
    <property type="entry name" value="TPP_PYR_PFOR_IOR-alpha_like"/>
    <property type="match status" value="1"/>
</dbReference>
<reference evidence="3" key="1">
    <citation type="journal article" date="2014" name="Front. Microbiol.">
        <title>High frequency of phylogenetically diverse reductive dehalogenase-homologous genes in deep subseafloor sedimentary metagenomes.</title>
        <authorList>
            <person name="Kawai M."/>
            <person name="Futagami T."/>
            <person name="Toyoda A."/>
            <person name="Takaki Y."/>
            <person name="Nishi S."/>
            <person name="Hori S."/>
            <person name="Arai W."/>
            <person name="Tsubouchi T."/>
            <person name="Morono Y."/>
            <person name="Uchiyama I."/>
            <person name="Ito T."/>
            <person name="Fujiyama A."/>
            <person name="Inagaki F."/>
            <person name="Takami H."/>
        </authorList>
    </citation>
    <scope>NUCLEOTIDE SEQUENCE</scope>
    <source>
        <strain evidence="3">Expedition CK06-06</strain>
    </source>
</reference>
<dbReference type="PANTHER" id="PTHR32154">
    <property type="entry name" value="PYRUVATE-FLAVODOXIN OXIDOREDUCTASE-RELATED"/>
    <property type="match status" value="1"/>
</dbReference>